<reference evidence="2 3" key="1">
    <citation type="submission" date="2014-04" db="EMBL/GenBank/DDBJ databases">
        <authorList>
            <consortium name="DOE Joint Genome Institute"/>
            <person name="Kuo A."/>
            <person name="Kohler A."/>
            <person name="Costa M.D."/>
            <person name="Nagy L.G."/>
            <person name="Floudas D."/>
            <person name="Copeland A."/>
            <person name="Barry K.W."/>
            <person name="Cichocki N."/>
            <person name="Veneault-Fourrey C."/>
            <person name="LaButti K."/>
            <person name="Lindquist E.A."/>
            <person name="Lipzen A."/>
            <person name="Lundell T."/>
            <person name="Morin E."/>
            <person name="Murat C."/>
            <person name="Sun H."/>
            <person name="Tunlid A."/>
            <person name="Henrissat B."/>
            <person name="Grigoriev I.V."/>
            <person name="Hibbett D.S."/>
            <person name="Martin F."/>
            <person name="Nordberg H.P."/>
            <person name="Cantor M.N."/>
            <person name="Hua S.X."/>
        </authorList>
    </citation>
    <scope>NUCLEOTIDE SEQUENCE [LARGE SCALE GENOMIC DNA]</scope>
    <source>
        <strain evidence="2 3">Marx 270</strain>
    </source>
</reference>
<proteinExistence type="predicted"/>
<dbReference type="EMBL" id="KN831945">
    <property type="protein sequence ID" value="KIO14022.1"/>
    <property type="molecule type" value="Genomic_DNA"/>
</dbReference>
<evidence type="ECO:0000256" key="1">
    <source>
        <dbReference type="SAM" id="MobiDB-lite"/>
    </source>
</evidence>
<keyword evidence="3" id="KW-1185">Reference proteome</keyword>
<evidence type="ECO:0000313" key="3">
    <source>
        <dbReference type="Proteomes" id="UP000054217"/>
    </source>
</evidence>
<dbReference type="InParanoid" id="A0A0C3KWW4"/>
<name>A0A0C3KWW4_PISTI</name>
<dbReference type="OrthoDB" id="2158839at2759"/>
<dbReference type="AlphaFoldDB" id="A0A0C3KWW4"/>
<reference evidence="3" key="2">
    <citation type="submission" date="2015-01" db="EMBL/GenBank/DDBJ databases">
        <title>Evolutionary Origins and Diversification of the Mycorrhizal Mutualists.</title>
        <authorList>
            <consortium name="DOE Joint Genome Institute"/>
            <consortium name="Mycorrhizal Genomics Consortium"/>
            <person name="Kohler A."/>
            <person name="Kuo A."/>
            <person name="Nagy L.G."/>
            <person name="Floudas D."/>
            <person name="Copeland A."/>
            <person name="Barry K.W."/>
            <person name="Cichocki N."/>
            <person name="Veneault-Fourrey C."/>
            <person name="LaButti K."/>
            <person name="Lindquist E.A."/>
            <person name="Lipzen A."/>
            <person name="Lundell T."/>
            <person name="Morin E."/>
            <person name="Murat C."/>
            <person name="Riley R."/>
            <person name="Ohm R."/>
            <person name="Sun H."/>
            <person name="Tunlid A."/>
            <person name="Henrissat B."/>
            <person name="Grigoriev I.V."/>
            <person name="Hibbett D.S."/>
            <person name="Martin F."/>
        </authorList>
    </citation>
    <scope>NUCLEOTIDE SEQUENCE [LARGE SCALE GENOMIC DNA]</scope>
    <source>
        <strain evidence="3">Marx 270</strain>
    </source>
</reference>
<gene>
    <name evidence="2" type="ORF">M404DRAFT_121641</name>
</gene>
<organism evidence="2 3">
    <name type="scientific">Pisolithus tinctorius Marx 270</name>
    <dbReference type="NCBI Taxonomy" id="870435"/>
    <lineage>
        <taxon>Eukaryota</taxon>
        <taxon>Fungi</taxon>
        <taxon>Dikarya</taxon>
        <taxon>Basidiomycota</taxon>
        <taxon>Agaricomycotina</taxon>
        <taxon>Agaricomycetes</taxon>
        <taxon>Agaricomycetidae</taxon>
        <taxon>Boletales</taxon>
        <taxon>Sclerodermatineae</taxon>
        <taxon>Pisolithaceae</taxon>
        <taxon>Pisolithus</taxon>
    </lineage>
</organism>
<protein>
    <submittedName>
        <fullName evidence="2">Uncharacterized protein</fullName>
    </submittedName>
</protein>
<evidence type="ECO:0000313" key="2">
    <source>
        <dbReference type="EMBL" id="KIO14022.1"/>
    </source>
</evidence>
<sequence>MRCTGTTYEHPPPFHHTLGDLATHPFLSYHPHFPTQITGRYNARLSNQTSSRAYPQSKWQQSPTGAPGDPYKKFRPFQSSTNQPDFGPLPVCAVCLSHECHNIPVVECCAPHTWDNKHETFSKRVHRVLYSRKGVYLCPRWQCEEGCSE</sequence>
<accession>A0A0C3KWW4</accession>
<dbReference type="HOGENOM" id="CLU_1750435_0_0_1"/>
<feature type="compositionally biased region" description="Polar residues" evidence="1">
    <location>
        <begin position="49"/>
        <end position="64"/>
    </location>
</feature>
<feature type="region of interest" description="Disordered" evidence="1">
    <location>
        <begin position="49"/>
        <end position="84"/>
    </location>
</feature>
<dbReference type="Proteomes" id="UP000054217">
    <property type="component" value="Unassembled WGS sequence"/>
</dbReference>